<sequence length="702" mass="78005">MPAPSRSKSFGNVHRMDIPGREHSSSYMEGQSSSIKPQLSNLRSLSRGRFLTRAGREQFNESRRNSNSASAKPCASHESIDLLSSARTTNPLIQRRQTLAAFPKKIELATEDDATSVLKINALNIGDNVNSSPHIVGGYQYKSSARSYKSRNSLDNADVAKLKPRKKLTLDPTQECTPNKGHSDRIRVYVRIRPISKKEKEVGARCCVKAANGKEIYLTEMALESDYLRLKRLKGRYFIFDGAFPENTNQEEVYRTSTEQLVEAVLEGKNSSVFCYGATGAGKTFTMLGTMKDPGVMVLALKDLFAKLKQRSSEGEHSVRLSYLEVYNETVRDLLSPGRALVLREDLKQGIVAAGLTQYKACSADEVMALLQQGNQNRTTEPTRLNETSSRSHAILQIFVEYSARVGVSLVSRTGKLSLIDLAGSERAIATDQRTLRSLEGANINRSLLALSSCISALVEGKKHIPFRNSKLTQLLKDSLGGSCQTAMIANISPSNMSFGETQNTLYWADRAKEIRTKGCVTNEEIQVPESGCEQLQLLLEVQKENHQLRMQVAQLQQKLIAFESHSLVSKQDGFADVKMTSPTSTLKPALNANQKENIEESDIKHQVRCDDLLFKIPNGFSSAKATNLMIRSPLTPSQDPYLCFHSTSRDHCRKRTFWDITNANSPYDKSACRNIKSNTATTGSPSMLMQPGFLGRRRLKL</sequence>
<evidence type="ECO:0000256" key="9">
    <source>
        <dbReference type="RuleBase" id="RU000394"/>
    </source>
</evidence>
<dbReference type="SMART" id="SM00129">
    <property type="entry name" value="KISc"/>
    <property type="match status" value="1"/>
</dbReference>
<feature type="compositionally biased region" description="Polar residues" evidence="10">
    <location>
        <begin position="25"/>
        <end position="41"/>
    </location>
</feature>
<dbReference type="PROSITE" id="PS50067">
    <property type="entry name" value="KINESIN_MOTOR_2"/>
    <property type="match status" value="1"/>
</dbReference>
<evidence type="ECO:0000256" key="7">
    <source>
        <dbReference type="ARBA" id="ARBA00060769"/>
    </source>
</evidence>
<dbReference type="InterPro" id="IPR019821">
    <property type="entry name" value="Kinesin_motor_CS"/>
</dbReference>
<evidence type="ECO:0000256" key="6">
    <source>
        <dbReference type="ARBA" id="ARBA00023175"/>
    </source>
</evidence>
<feature type="region of interest" description="Disordered" evidence="10">
    <location>
        <begin position="1"/>
        <end position="41"/>
    </location>
</feature>
<keyword evidence="2 9" id="KW-0493">Microtubule</keyword>
<evidence type="ECO:0000256" key="4">
    <source>
        <dbReference type="ARBA" id="ARBA00022840"/>
    </source>
</evidence>
<feature type="domain" description="Kinesin motor" evidence="11">
    <location>
        <begin position="185"/>
        <end position="515"/>
    </location>
</feature>
<feature type="compositionally biased region" description="Polar residues" evidence="10">
    <location>
        <begin position="1"/>
        <end position="10"/>
    </location>
</feature>
<dbReference type="InterPro" id="IPR027417">
    <property type="entry name" value="P-loop_NTPase"/>
</dbReference>
<dbReference type="PANTHER" id="PTHR47968">
    <property type="entry name" value="CENTROMERE PROTEIN E"/>
    <property type="match status" value="1"/>
</dbReference>
<comment type="similarity">
    <text evidence="7">Belongs to the TRAFAC class myosin-kinesin ATPase superfamily. Kinesin family. KIN-8 subfamily.</text>
</comment>
<proteinExistence type="evidence at transcript level"/>
<dbReference type="EMBL" id="KT986257">
    <property type="protein sequence ID" value="AMS24231.1"/>
    <property type="molecule type" value="mRNA"/>
</dbReference>
<dbReference type="FunFam" id="3.40.850.10:FF:000054">
    <property type="entry name" value="Kinesin-like protein"/>
    <property type="match status" value="1"/>
</dbReference>
<dbReference type="PANTHER" id="PTHR47968:SF13">
    <property type="entry name" value="KINESIN-LIKE PROTEIN KIF19 ISOFORM X1"/>
    <property type="match status" value="1"/>
</dbReference>
<feature type="compositionally biased region" description="Basic and acidic residues" evidence="10">
    <location>
        <begin position="14"/>
        <end position="24"/>
    </location>
</feature>
<evidence type="ECO:0000256" key="1">
    <source>
        <dbReference type="ARBA" id="ARBA00022528"/>
    </source>
</evidence>
<keyword evidence="3 8" id="KW-0547">Nucleotide-binding</keyword>
<dbReference type="GO" id="GO:0007018">
    <property type="term" value="P:microtubule-based movement"/>
    <property type="evidence" value="ECO:0007669"/>
    <property type="project" value="InterPro"/>
</dbReference>
<dbReference type="InterPro" id="IPR027640">
    <property type="entry name" value="Kinesin-like_fam"/>
</dbReference>
<evidence type="ECO:0000256" key="10">
    <source>
        <dbReference type="SAM" id="MobiDB-lite"/>
    </source>
</evidence>
<evidence type="ECO:0000256" key="2">
    <source>
        <dbReference type="ARBA" id="ARBA00022701"/>
    </source>
</evidence>
<dbReference type="Pfam" id="PF00225">
    <property type="entry name" value="Kinesin"/>
    <property type="match status" value="1"/>
</dbReference>
<name>A0A142KWB1_MARVE</name>
<dbReference type="GO" id="GO:0003777">
    <property type="term" value="F:microtubule motor activity"/>
    <property type="evidence" value="ECO:0007669"/>
    <property type="project" value="InterPro"/>
</dbReference>
<feature type="binding site" evidence="8">
    <location>
        <begin position="277"/>
        <end position="284"/>
    </location>
    <ligand>
        <name>ATP</name>
        <dbReference type="ChEBI" id="CHEBI:30616"/>
    </ligand>
</feature>
<evidence type="ECO:0000256" key="3">
    <source>
        <dbReference type="ARBA" id="ARBA00022741"/>
    </source>
</evidence>
<evidence type="ECO:0000313" key="12">
    <source>
        <dbReference type="EMBL" id="AMS24231.1"/>
    </source>
</evidence>
<reference evidence="12" key="1">
    <citation type="journal article" date="2016" name="Cytoskeleton">
        <title>Transcriptome analysis reveals a diverse family of kinesins essential for spermatogenesis in the fern Marsilea.</title>
        <authorList>
            <person name="Tomei E.J."/>
            <person name="Wolniak S.M."/>
        </authorList>
    </citation>
    <scope>NUCLEOTIDE SEQUENCE</scope>
</reference>
<dbReference type="Gene3D" id="3.40.850.10">
    <property type="entry name" value="Kinesin motor domain"/>
    <property type="match status" value="1"/>
</dbReference>
<dbReference type="PROSITE" id="PS00411">
    <property type="entry name" value="KINESIN_MOTOR_1"/>
    <property type="match status" value="1"/>
</dbReference>
<evidence type="ECO:0000256" key="8">
    <source>
        <dbReference type="PROSITE-ProRule" id="PRU00283"/>
    </source>
</evidence>
<keyword evidence="6 8" id="KW-0505">Motor protein</keyword>
<dbReference type="AlphaFoldDB" id="A0A142KWB1"/>
<dbReference type="GO" id="GO:0008017">
    <property type="term" value="F:microtubule binding"/>
    <property type="evidence" value="ECO:0007669"/>
    <property type="project" value="InterPro"/>
</dbReference>
<keyword evidence="5" id="KW-0175">Coiled coil</keyword>
<dbReference type="InterPro" id="IPR036961">
    <property type="entry name" value="Kinesin_motor_dom_sf"/>
</dbReference>
<dbReference type="InterPro" id="IPR001752">
    <property type="entry name" value="Kinesin_motor_dom"/>
</dbReference>
<dbReference type="SUPFAM" id="SSF52540">
    <property type="entry name" value="P-loop containing nucleoside triphosphate hydrolases"/>
    <property type="match status" value="1"/>
</dbReference>
<feature type="region of interest" description="Disordered" evidence="10">
    <location>
        <begin position="55"/>
        <end position="76"/>
    </location>
</feature>
<evidence type="ECO:0000256" key="5">
    <source>
        <dbReference type="ARBA" id="ARBA00023054"/>
    </source>
</evidence>
<dbReference type="GO" id="GO:0005874">
    <property type="term" value="C:microtubule"/>
    <property type="evidence" value="ECO:0007669"/>
    <property type="project" value="UniProtKB-KW"/>
</dbReference>
<keyword evidence="1" id="KW-0150">Chloroplast</keyword>
<keyword evidence="4 8" id="KW-0067">ATP-binding</keyword>
<protein>
    <recommendedName>
        <fullName evidence="9">Kinesin-like protein</fullName>
    </recommendedName>
</protein>
<accession>A0A142KWB1</accession>
<keyword evidence="1" id="KW-0934">Plastid</keyword>
<feature type="compositionally biased region" description="Basic and acidic residues" evidence="10">
    <location>
        <begin position="55"/>
        <end position="64"/>
    </location>
</feature>
<dbReference type="GO" id="GO:0005524">
    <property type="term" value="F:ATP binding"/>
    <property type="evidence" value="ECO:0007669"/>
    <property type="project" value="UniProtKB-UniRule"/>
</dbReference>
<dbReference type="PRINTS" id="PR00380">
    <property type="entry name" value="KINESINHEAVY"/>
</dbReference>
<evidence type="ECO:0000259" key="11">
    <source>
        <dbReference type="PROSITE" id="PS50067"/>
    </source>
</evidence>
<organism evidence="12">
    <name type="scientific">Marsilea vestita</name>
    <name type="common">Hairy water-clover</name>
    <dbReference type="NCBI Taxonomy" id="59764"/>
    <lineage>
        <taxon>Eukaryota</taxon>
        <taxon>Viridiplantae</taxon>
        <taxon>Streptophyta</taxon>
        <taxon>Embryophyta</taxon>
        <taxon>Tracheophyta</taxon>
        <taxon>Polypodiopsida</taxon>
        <taxon>Polypodiidae</taxon>
        <taxon>Salviniales</taxon>
        <taxon>Marsileaceae</taxon>
        <taxon>Marsilea</taxon>
    </lineage>
</organism>